<sequence length="390" mass="44467">MFVFLVVNSCGYSDSQQAQSRDDVELDQKYMSGQSLFASELFQQIFEEKGMNENMFISPYSIILALLMTANGIEESGRQELLDSLHMEAADIEVLNEQVEKQLQSLDALEHAQLNTANSVWHRSGLEVEDLYESILDTYYNGDIEEFDEQDGADTMNQWVTDKTEGHINKMMDEIPQTALAYILNAVYFNANWKHEFNENDTQKHAFHLLNEETHNHEMMKVQEEFEILIGENMQGLKLPYEDDGLSMIIVLPDEGEFEVVAQSLNKELFFSDNWNETTVDLILPKLTFSSEYSLLESLQDLGAFQKGYDFSPLFGEGIQADVTDVIHKTYVQIDEEGTEAAAATAVEMTISAVVPELFHVNRPYYFAIIDEKTETILFMGSVIEPVINE</sequence>
<dbReference type="InterPro" id="IPR042185">
    <property type="entry name" value="Serpin_sf_2"/>
</dbReference>
<proteinExistence type="inferred from homology"/>
<comment type="caution">
    <text evidence="4">The sequence shown here is derived from an EMBL/GenBank/DDBJ whole genome shotgun (WGS) entry which is preliminary data.</text>
</comment>
<evidence type="ECO:0000313" key="4">
    <source>
        <dbReference type="EMBL" id="MCM2676715.1"/>
    </source>
</evidence>
<dbReference type="Gene3D" id="3.30.497.10">
    <property type="entry name" value="Antithrombin, subunit I, domain 2"/>
    <property type="match status" value="1"/>
</dbReference>
<feature type="domain" description="Serpin" evidence="3">
    <location>
        <begin position="39"/>
        <end position="386"/>
    </location>
</feature>
<dbReference type="SMART" id="SM00093">
    <property type="entry name" value="SERPIN"/>
    <property type="match status" value="1"/>
</dbReference>
<organism evidence="4 5">
    <name type="scientific">Alkalicoccobacillus plakortidis</name>
    <dbReference type="NCBI Taxonomy" id="444060"/>
    <lineage>
        <taxon>Bacteria</taxon>
        <taxon>Bacillati</taxon>
        <taxon>Bacillota</taxon>
        <taxon>Bacilli</taxon>
        <taxon>Bacillales</taxon>
        <taxon>Bacillaceae</taxon>
        <taxon>Alkalicoccobacillus</taxon>
    </lineage>
</organism>
<evidence type="ECO:0000256" key="1">
    <source>
        <dbReference type="RuleBase" id="RU000411"/>
    </source>
</evidence>
<accession>A0ABT0XLC9</accession>
<dbReference type="PANTHER" id="PTHR11461">
    <property type="entry name" value="SERINE PROTEASE INHIBITOR, SERPIN"/>
    <property type="match status" value="1"/>
</dbReference>
<dbReference type="Proteomes" id="UP001203665">
    <property type="component" value="Unassembled WGS sequence"/>
</dbReference>
<dbReference type="InterPro" id="IPR023796">
    <property type="entry name" value="Serpin_dom"/>
</dbReference>
<dbReference type="Gene3D" id="2.30.39.10">
    <property type="entry name" value="Alpha-1-antitrypsin, domain 1"/>
    <property type="match status" value="1"/>
</dbReference>
<comment type="similarity">
    <text evidence="1">Belongs to the serpin family.</text>
</comment>
<evidence type="ECO:0000313" key="5">
    <source>
        <dbReference type="Proteomes" id="UP001203665"/>
    </source>
</evidence>
<dbReference type="InterPro" id="IPR042178">
    <property type="entry name" value="Serpin_sf_1"/>
</dbReference>
<keyword evidence="2" id="KW-0175">Coiled coil</keyword>
<dbReference type="PANTHER" id="PTHR11461:SF211">
    <property type="entry name" value="GH10112P-RELATED"/>
    <property type="match status" value="1"/>
</dbReference>
<evidence type="ECO:0000256" key="2">
    <source>
        <dbReference type="SAM" id="Coils"/>
    </source>
</evidence>
<dbReference type="InterPro" id="IPR000215">
    <property type="entry name" value="Serpin_fam"/>
</dbReference>
<name>A0ABT0XLC9_9BACI</name>
<dbReference type="SUPFAM" id="SSF56574">
    <property type="entry name" value="Serpins"/>
    <property type="match status" value="1"/>
</dbReference>
<feature type="coiled-coil region" evidence="2">
    <location>
        <begin position="82"/>
        <end position="112"/>
    </location>
</feature>
<dbReference type="Pfam" id="PF00079">
    <property type="entry name" value="Serpin"/>
    <property type="match status" value="1"/>
</dbReference>
<dbReference type="RefSeq" id="WP_251609668.1">
    <property type="nucleotide sequence ID" value="NZ_JAMQJY010000002.1"/>
</dbReference>
<dbReference type="EMBL" id="JAMQJY010000002">
    <property type="protein sequence ID" value="MCM2676715.1"/>
    <property type="molecule type" value="Genomic_DNA"/>
</dbReference>
<keyword evidence="5" id="KW-1185">Reference proteome</keyword>
<protein>
    <recommendedName>
        <fullName evidence="3">Serpin domain-containing protein</fullName>
    </recommendedName>
</protein>
<gene>
    <name evidence="4" type="ORF">NDM98_15415</name>
</gene>
<dbReference type="InterPro" id="IPR036186">
    <property type="entry name" value="Serpin_sf"/>
</dbReference>
<reference evidence="4" key="1">
    <citation type="submission" date="2022-06" db="EMBL/GenBank/DDBJ databases">
        <title>Alkalicoccobacillus porphyridii sp. nov., isolated from a marine red alga, Porphyridium purpureum and reclassification of Shouchella plakortidis and Shouchella gibsonii as Alkalicoccobacillus plakortidis comb. nov. and Alkalicoccobacillus gibsonii comb. nov.</title>
        <authorList>
            <person name="Kim K.H."/>
            <person name="Lee J.K."/>
            <person name="Han D.M."/>
            <person name="Baek J.H."/>
            <person name="Jeon C.O."/>
        </authorList>
    </citation>
    <scope>NUCLEOTIDE SEQUENCE</scope>
    <source>
        <strain evidence="4">DSM 19153</strain>
    </source>
</reference>
<evidence type="ECO:0000259" key="3">
    <source>
        <dbReference type="SMART" id="SM00093"/>
    </source>
</evidence>